<evidence type="ECO:0000313" key="7">
    <source>
        <dbReference type="Proteomes" id="UP001515480"/>
    </source>
</evidence>
<evidence type="ECO:0008006" key="8">
    <source>
        <dbReference type="Google" id="ProtNLM"/>
    </source>
</evidence>
<gene>
    <name evidence="6" type="ORF">AB1Y20_011223</name>
</gene>
<dbReference type="GO" id="GO:0016020">
    <property type="term" value="C:membrane"/>
    <property type="evidence" value="ECO:0007669"/>
    <property type="project" value="InterPro"/>
</dbReference>
<keyword evidence="3 4" id="KW-0472">Membrane</keyword>
<accession>A0AB34IMR8</accession>
<feature type="transmembrane region" description="Helical" evidence="4">
    <location>
        <begin position="140"/>
        <end position="160"/>
    </location>
</feature>
<dbReference type="SUPFAM" id="SSF90123">
    <property type="entry name" value="ABC transporter transmembrane region"/>
    <property type="match status" value="1"/>
</dbReference>
<evidence type="ECO:0000256" key="1">
    <source>
        <dbReference type="ARBA" id="ARBA00022692"/>
    </source>
</evidence>
<dbReference type="InterPro" id="IPR036640">
    <property type="entry name" value="ABC1_TM_sf"/>
</dbReference>
<feature type="chain" id="PRO_5044284270" description="ABC transmembrane type-1 domain-containing protein" evidence="5">
    <location>
        <begin position="19"/>
        <end position="266"/>
    </location>
</feature>
<evidence type="ECO:0000256" key="4">
    <source>
        <dbReference type="SAM" id="Phobius"/>
    </source>
</evidence>
<evidence type="ECO:0000256" key="5">
    <source>
        <dbReference type="SAM" id="SignalP"/>
    </source>
</evidence>
<reference evidence="6 7" key="1">
    <citation type="journal article" date="2024" name="Science">
        <title>Giant polyketide synthase enzymes in the biosynthesis of giant marine polyether toxins.</title>
        <authorList>
            <person name="Fallon T.R."/>
            <person name="Shende V.V."/>
            <person name="Wierzbicki I.H."/>
            <person name="Pendleton A.L."/>
            <person name="Watervoot N.F."/>
            <person name="Auber R.P."/>
            <person name="Gonzalez D.J."/>
            <person name="Wisecaver J.H."/>
            <person name="Moore B.S."/>
        </authorList>
    </citation>
    <scope>NUCLEOTIDE SEQUENCE [LARGE SCALE GENOMIC DNA]</scope>
    <source>
        <strain evidence="6 7">12B1</strain>
    </source>
</reference>
<keyword evidence="2 4" id="KW-1133">Transmembrane helix</keyword>
<evidence type="ECO:0000256" key="3">
    <source>
        <dbReference type="ARBA" id="ARBA00023136"/>
    </source>
</evidence>
<evidence type="ECO:0000256" key="2">
    <source>
        <dbReference type="ARBA" id="ARBA00022989"/>
    </source>
</evidence>
<keyword evidence="5" id="KW-0732">Signal</keyword>
<dbReference type="GO" id="GO:0005524">
    <property type="term" value="F:ATP binding"/>
    <property type="evidence" value="ECO:0007669"/>
    <property type="project" value="InterPro"/>
</dbReference>
<organism evidence="6 7">
    <name type="scientific">Prymnesium parvum</name>
    <name type="common">Toxic golden alga</name>
    <dbReference type="NCBI Taxonomy" id="97485"/>
    <lineage>
        <taxon>Eukaryota</taxon>
        <taxon>Haptista</taxon>
        <taxon>Haptophyta</taxon>
        <taxon>Prymnesiophyceae</taxon>
        <taxon>Prymnesiales</taxon>
        <taxon>Prymnesiaceae</taxon>
        <taxon>Prymnesium</taxon>
    </lineage>
</organism>
<evidence type="ECO:0000313" key="6">
    <source>
        <dbReference type="EMBL" id="KAL1503164.1"/>
    </source>
</evidence>
<sequence>MAAFRPTLLVLGLTLGHTLPPPPSPNACRRLFPPLSSHRSPLRLLREHMQQHARVLSSAEAGEASDGRGAASAEASVASWGRLWRELRLTARLGFVLPASAISLLLGVAELVAPRIRGDLFDTVVRSGVSFAQLAPQLRLLGLLAIVGWAGSIVSSVSIARRLDCRSHRHALITTPQGHLHLASTHMTCHVTQVLFASARWASCMTGRLRLMQAVLAQEAAFFDRQPPGELASRLMSEPDRLEEIANRGIEKALPTRTFLRIGSLA</sequence>
<keyword evidence="1 4" id="KW-0812">Transmembrane</keyword>
<dbReference type="Gene3D" id="1.20.1560.10">
    <property type="entry name" value="ABC transporter type 1, transmembrane domain"/>
    <property type="match status" value="1"/>
</dbReference>
<feature type="signal peptide" evidence="5">
    <location>
        <begin position="1"/>
        <end position="18"/>
    </location>
</feature>
<protein>
    <recommendedName>
        <fullName evidence="8">ABC transmembrane type-1 domain-containing protein</fullName>
    </recommendedName>
</protein>
<proteinExistence type="predicted"/>
<comment type="caution">
    <text evidence="6">The sequence shown here is derived from an EMBL/GenBank/DDBJ whole genome shotgun (WGS) entry which is preliminary data.</text>
</comment>
<dbReference type="AlphaFoldDB" id="A0AB34IMR8"/>
<keyword evidence="7" id="KW-1185">Reference proteome</keyword>
<feature type="transmembrane region" description="Helical" evidence="4">
    <location>
        <begin position="89"/>
        <end position="109"/>
    </location>
</feature>
<dbReference type="Proteomes" id="UP001515480">
    <property type="component" value="Unassembled WGS sequence"/>
</dbReference>
<name>A0AB34IMR8_PRYPA</name>
<dbReference type="EMBL" id="JBGBPQ010000022">
    <property type="protein sequence ID" value="KAL1503164.1"/>
    <property type="molecule type" value="Genomic_DNA"/>
</dbReference>